<dbReference type="AlphaFoldDB" id="A0A1H9DQ14"/>
<gene>
    <name evidence="1" type="ORF">SAMN04488038_104125</name>
</gene>
<organism evidence="1 2">
    <name type="scientific">Solimonas aquatica</name>
    <dbReference type="NCBI Taxonomy" id="489703"/>
    <lineage>
        <taxon>Bacteria</taxon>
        <taxon>Pseudomonadati</taxon>
        <taxon>Pseudomonadota</taxon>
        <taxon>Gammaproteobacteria</taxon>
        <taxon>Nevskiales</taxon>
        <taxon>Nevskiaceae</taxon>
        <taxon>Solimonas</taxon>
    </lineage>
</organism>
<dbReference type="STRING" id="489703.SAMN04488038_104125"/>
<dbReference type="OrthoDB" id="9802958at2"/>
<evidence type="ECO:0000313" key="1">
    <source>
        <dbReference type="EMBL" id="SEQ15606.1"/>
    </source>
</evidence>
<name>A0A1H9DQ14_9GAMM</name>
<dbReference type="Proteomes" id="UP000199233">
    <property type="component" value="Unassembled WGS sequence"/>
</dbReference>
<keyword evidence="2" id="KW-1185">Reference proteome</keyword>
<proteinExistence type="predicted"/>
<reference evidence="1 2" key="1">
    <citation type="submission" date="2016-10" db="EMBL/GenBank/DDBJ databases">
        <authorList>
            <person name="de Groot N.N."/>
        </authorList>
    </citation>
    <scope>NUCLEOTIDE SEQUENCE [LARGE SCALE GENOMIC DNA]</scope>
    <source>
        <strain evidence="1 2">DSM 25927</strain>
    </source>
</reference>
<sequence length="111" mass="12326">MKQDVLVMPRNLAIRLLHEAQIAQPEAIRGLVTARGEEPCAYVPGAQLPAQAELWAVLWSQPLAPAVPEAAQLREGELSLVISLNTKGVLEMRAWRLRDGQVQEQVLKIRD</sequence>
<evidence type="ECO:0000313" key="2">
    <source>
        <dbReference type="Proteomes" id="UP000199233"/>
    </source>
</evidence>
<dbReference type="RefSeq" id="WP_093283535.1">
    <property type="nucleotide sequence ID" value="NZ_FOFS01000004.1"/>
</dbReference>
<dbReference type="EMBL" id="FOFS01000004">
    <property type="protein sequence ID" value="SEQ15606.1"/>
    <property type="molecule type" value="Genomic_DNA"/>
</dbReference>
<accession>A0A1H9DQ14</accession>
<protein>
    <submittedName>
        <fullName evidence="1">Uncharacterized protein</fullName>
    </submittedName>
</protein>